<dbReference type="RefSeq" id="WP_243923621.1">
    <property type="nucleotide sequence ID" value="NZ_JALHLG010000044.1"/>
</dbReference>
<keyword evidence="1" id="KW-0472">Membrane</keyword>
<accession>A0ABT0BV34</accession>
<dbReference type="Proteomes" id="UP001202281">
    <property type="component" value="Unassembled WGS sequence"/>
</dbReference>
<evidence type="ECO:0000313" key="2">
    <source>
        <dbReference type="EMBL" id="MCJ2188733.1"/>
    </source>
</evidence>
<proteinExistence type="predicted"/>
<comment type="caution">
    <text evidence="2">The sequence shown here is derived from an EMBL/GenBank/DDBJ whole genome shotgun (WGS) entry which is preliminary data.</text>
</comment>
<name>A0ABT0BV34_9SPHN</name>
<dbReference type="EMBL" id="JALHLG010000044">
    <property type="protein sequence ID" value="MCJ2188733.1"/>
    <property type="molecule type" value="Genomic_DNA"/>
</dbReference>
<gene>
    <name evidence="2" type="ORF">MTR66_18170</name>
</gene>
<organism evidence="2 3">
    <name type="scientific">Novosphingobium beihaiensis</name>
    <dbReference type="NCBI Taxonomy" id="2930389"/>
    <lineage>
        <taxon>Bacteria</taxon>
        <taxon>Pseudomonadati</taxon>
        <taxon>Pseudomonadota</taxon>
        <taxon>Alphaproteobacteria</taxon>
        <taxon>Sphingomonadales</taxon>
        <taxon>Sphingomonadaceae</taxon>
        <taxon>Novosphingobium</taxon>
    </lineage>
</organism>
<keyword evidence="1" id="KW-1133">Transmembrane helix</keyword>
<evidence type="ECO:0000313" key="3">
    <source>
        <dbReference type="Proteomes" id="UP001202281"/>
    </source>
</evidence>
<evidence type="ECO:0000256" key="1">
    <source>
        <dbReference type="SAM" id="Phobius"/>
    </source>
</evidence>
<sequence length="59" mass="6137">MPHQVLGEIAGAALEAGADLATDEVSRRMGWKGCLTVSLLIVLGLGLLLWFVGAFSGQP</sequence>
<keyword evidence="1" id="KW-0812">Transmembrane</keyword>
<reference evidence="2 3" key="1">
    <citation type="submission" date="2022-04" db="EMBL/GenBank/DDBJ databases">
        <title>Identification of a novel bacterium isolated from mangrove sediments.</title>
        <authorList>
            <person name="Pan X."/>
        </authorList>
    </citation>
    <scope>NUCLEOTIDE SEQUENCE [LARGE SCALE GENOMIC DNA]</scope>
    <source>
        <strain evidence="2 3">B2638</strain>
    </source>
</reference>
<feature type="transmembrane region" description="Helical" evidence="1">
    <location>
        <begin position="34"/>
        <end position="55"/>
    </location>
</feature>
<protein>
    <submittedName>
        <fullName evidence="2">Uncharacterized protein</fullName>
    </submittedName>
</protein>
<keyword evidence="3" id="KW-1185">Reference proteome</keyword>